<name>A0AAV3XGF3_9CYAN</name>
<dbReference type="EMBL" id="BLAY01000118">
    <property type="protein sequence ID" value="GET41343.1"/>
    <property type="molecule type" value="Genomic_DNA"/>
</dbReference>
<dbReference type="Pfam" id="PF00892">
    <property type="entry name" value="EamA"/>
    <property type="match status" value="2"/>
</dbReference>
<organism evidence="8 9">
    <name type="scientific">Microseira wollei NIES-4236</name>
    <dbReference type="NCBI Taxonomy" id="2530354"/>
    <lineage>
        <taxon>Bacteria</taxon>
        <taxon>Bacillati</taxon>
        <taxon>Cyanobacteriota</taxon>
        <taxon>Cyanophyceae</taxon>
        <taxon>Oscillatoriophycideae</taxon>
        <taxon>Aerosakkonematales</taxon>
        <taxon>Aerosakkonemataceae</taxon>
        <taxon>Microseira</taxon>
    </lineage>
</organism>
<evidence type="ECO:0000259" key="7">
    <source>
        <dbReference type="Pfam" id="PF00892"/>
    </source>
</evidence>
<dbReference type="Proteomes" id="UP001050975">
    <property type="component" value="Unassembled WGS sequence"/>
</dbReference>
<dbReference type="InterPro" id="IPR050638">
    <property type="entry name" value="AA-Vitamin_Transporters"/>
</dbReference>
<dbReference type="InterPro" id="IPR037185">
    <property type="entry name" value="EmrE-like"/>
</dbReference>
<feature type="transmembrane region" description="Helical" evidence="6">
    <location>
        <begin position="215"/>
        <end position="234"/>
    </location>
</feature>
<dbReference type="SUPFAM" id="SSF103481">
    <property type="entry name" value="Multidrug resistance efflux transporter EmrE"/>
    <property type="match status" value="2"/>
</dbReference>
<keyword evidence="4 6" id="KW-1133">Transmembrane helix</keyword>
<evidence type="ECO:0000313" key="8">
    <source>
        <dbReference type="EMBL" id="GET41343.1"/>
    </source>
</evidence>
<feature type="domain" description="EamA" evidence="7">
    <location>
        <begin position="216"/>
        <end position="350"/>
    </location>
</feature>
<feature type="transmembrane region" description="Helical" evidence="6">
    <location>
        <begin position="133"/>
        <end position="152"/>
    </location>
</feature>
<dbReference type="InterPro" id="IPR000620">
    <property type="entry name" value="EamA_dom"/>
</dbReference>
<reference evidence="8" key="1">
    <citation type="submission" date="2019-10" db="EMBL/GenBank/DDBJ databases">
        <title>Draft genome sequece of Microseira wollei NIES-4236.</title>
        <authorList>
            <person name="Yamaguchi H."/>
            <person name="Suzuki S."/>
            <person name="Kawachi M."/>
        </authorList>
    </citation>
    <scope>NUCLEOTIDE SEQUENCE</scope>
    <source>
        <strain evidence="8">NIES-4236</strain>
    </source>
</reference>
<comment type="caution">
    <text evidence="8">The sequence shown here is derived from an EMBL/GenBank/DDBJ whole genome shotgun (WGS) entry which is preliminary data.</text>
</comment>
<feature type="domain" description="EamA" evidence="7">
    <location>
        <begin position="46"/>
        <end position="176"/>
    </location>
</feature>
<protein>
    <recommendedName>
        <fullName evidence="7">EamA domain-containing protein</fullName>
    </recommendedName>
</protein>
<evidence type="ECO:0000256" key="6">
    <source>
        <dbReference type="SAM" id="Phobius"/>
    </source>
</evidence>
<evidence type="ECO:0000256" key="1">
    <source>
        <dbReference type="ARBA" id="ARBA00004141"/>
    </source>
</evidence>
<comment type="subcellular location">
    <subcellularLocation>
        <location evidence="1">Membrane</location>
        <topology evidence="1">Multi-pass membrane protein</topology>
    </subcellularLocation>
</comment>
<gene>
    <name evidence="8" type="ORF">MiSe_61550</name>
</gene>
<evidence type="ECO:0000313" key="9">
    <source>
        <dbReference type="Proteomes" id="UP001050975"/>
    </source>
</evidence>
<feature type="transmembrane region" description="Helical" evidence="6">
    <location>
        <begin position="41"/>
        <end position="66"/>
    </location>
</feature>
<accession>A0AAV3XGF3</accession>
<evidence type="ECO:0000256" key="4">
    <source>
        <dbReference type="ARBA" id="ARBA00022989"/>
    </source>
</evidence>
<proteinExistence type="inferred from homology"/>
<keyword evidence="9" id="KW-1185">Reference proteome</keyword>
<dbReference type="GO" id="GO:0016020">
    <property type="term" value="C:membrane"/>
    <property type="evidence" value="ECO:0007669"/>
    <property type="project" value="UniProtKB-SubCell"/>
</dbReference>
<dbReference type="AlphaFoldDB" id="A0AAV3XGF3"/>
<dbReference type="PANTHER" id="PTHR32322">
    <property type="entry name" value="INNER MEMBRANE TRANSPORTER"/>
    <property type="match status" value="1"/>
</dbReference>
<feature type="transmembrane region" description="Helical" evidence="6">
    <location>
        <begin position="246"/>
        <end position="265"/>
    </location>
</feature>
<feature type="transmembrane region" description="Helical" evidence="6">
    <location>
        <begin position="333"/>
        <end position="350"/>
    </location>
</feature>
<feature type="transmembrane region" description="Helical" evidence="6">
    <location>
        <begin position="103"/>
        <end position="127"/>
    </location>
</feature>
<evidence type="ECO:0000256" key="2">
    <source>
        <dbReference type="ARBA" id="ARBA00007362"/>
    </source>
</evidence>
<feature type="transmembrane region" description="Helical" evidence="6">
    <location>
        <begin position="72"/>
        <end position="91"/>
    </location>
</feature>
<feature type="transmembrane region" description="Helical" evidence="6">
    <location>
        <begin position="277"/>
        <end position="300"/>
    </location>
</feature>
<evidence type="ECO:0000256" key="3">
    <source>
        <dbReference type="ARBA" id="ARBA00022692"/>
    </source>
</evidence>
<dbReference type="PANTHER" id="PTHR32322:SF2">
    <property type="entry name" value="EAMA DOMAIN-CONTAINING PROTEIN"/>
    <property type="match status" value="1"/>
</dbReference>
<feature type="transmembrane region" description="Helical" evidence="6">
    <location>
        <begin position="307"/>
        <end position="327"/>
    </location>
</feature>
<keyword evidence="5 6" id="KW-0472">Membrane</keyword>
<comment type="similarity">
    <text evidence="2">Belongs to the EamA transporter family.</text>
</comment>
<sequence length="401" mass="43595">MHWILIRFHISSIFRLTATAESEANNITIAGRESQRNESKFLGSFLLLIAPFFLWGTAMVAMKGVIPHTTPLFMAGVRLVPAGVLVLLFAAMTGRRQPNSWLAWLWIGLFALVDGALFQGFLAAGLVRTDAGLGSVMIDSQPLAVALLSLWLFGERIGLFGWLGLGLGVLGISLIGLPKQWIFEWLHQIGASGLGIANDSPSLVNLEPATLATHYGQWLMLVAALAMAVGTAIARHLCRYADPVVATGWHMILGGLPLFALSAATESQQWVNIDLSGWMALSYSTVFGSAIAYGLFFYFASSGSLTSLSSLTFLTPVFALLFGNLFLSEMLNSLEWSGVGLTLVSIYLVNQRDILANRLQPKPSVGKMPQPLEEPTSQLDSSVLRGREVPVPVEYKSELWR</sequence>
<evidence type="ECO:0000256" key="5">
    <source>
        <dbReference type="ARBA" id="ARBA00023136"/>
    </source>
</evidence>
<keyword evidence="3 6" id="KW-0812">Transmembrane</keyword>
<feature type="transmembrane region" description="Helical" evidence="6">
    <location>
        <begin position="159"/>
        <end position="177"/>
    </location>
</feature>